<dbReference type="RefSeq" id="WP_015470809.1">
    <property type="nucleotide sequence ID" value="NC_020813.1"/>
</dbReference>
<keyword evidence="1" id="KW-0378">Hydrolase</keyword>
<dbReference type="AlphaFoldDB" id="M4VSY4"/>
<protein>
    <submittedName>
        <fullName evidence="4">SigmaB regulation protein RsbU</fullName>
    </submittedName>
</protein>
<feature type="coiled-coil region" evidence="2">
    <location>
        <begin position="6"/>
        <end position="33"/>
    </location>
</feature>
<dbReference type="GO" id="GO:0016791">
    <property type="term" value="F:phosphatase activity"/>
    <property type="evidence" value="ECO:0007669"/>
    <property type="project" value="TreeGrafter"/>
</dbReference>
<dbReference type="Gene3D" id="3.60.40.10">
    <property type="entry name" value="PPM-type phosphatase domain"/>
    <property type="match status" value="1"/>
</dbReference>
<dbReference type="EMBL" id="CP003537">
    <property type="protein sequence ID" value="AGH96319.1"/>
    <property type="molecule type" value="Genomic_DNA"/>
</dbReference>
<dbReference type="eggNOG" id="COG2208">
    <property type="taxonomic scope" value="Bacteria"/>
</dbReference>
<accession>M4VSY4</accession>
<proteinExistence type="predicted"/>
<organism evidence="4 5">
    <name type="scientific">Pseudobdellovibrio exovorus JSS</name>
    <dbReference type="NCBI Taxonomy" id="1184267"/>
    <lineage>
        <taxon>Bacteria</taxon>
        <taxon>Pseudomonadati</taxon>
        <taxon>Bdellovibrionota</taxon>
        <taxon>Bdellovibrionia</taxon>
        <taxon>Bdellovibrionales</taxon>
        <taxon>Pseudobdellovibrionaceae</taxon>
        <taxon>Pseudobdellovibrio</taxon>
    </lineage>
</organism>
<sequence>MSIDENARLKQKVALLESELSKKNSEVVIYRQELIKISQRLDYLMSQISHDLKVLSEVQKNLMPTEIPTIPGFEISRKFVFGSKHGGDYFDIFEHEDKFKFGILVASSSGYAMSALFLSLILKVSHVLEAKKGNAPDKILQQIADEIKKTAKGEDLTSAFYAVIDRRDFSLQFCSAGKVNGYYLAPHKPVQVLKSSHSAFGVQFSEKLSLATLELEPKSRICVVTEGLENVLGVENIVRIMTDNAKNGVHDLRNELLFQAQRKAGTEEPIRDQTVVVIEVKDRVIKLAK</sequence>
<dbReference type="STRING" id="1184267.A11Q_2103"/>
<reference evidence="4 5" key="1">
    <citation type="journal article" date="2013" name="ISME J.">
        <title>By their genes ye shall know them: genomic signatures of predatory bacteria.</title>
        <authorList>
            <person name="Pasternak Z."/>
            <person name="Pietrokovski S."/>
            <person name="Rotem O."/>
            <person name="Gophna U."/>
            <person name="Lurie-Weinberger M.N."/>
            <person name="Jurkevitch E."/>
        </authorList>
    </citation>
    <scope>NUCLEOTIDE SEQUENCE [LARGE SCALE GENOMIC DNA]</scope>
    <source>
        <strain evidence="4 5">JSS</strain>
    </source>
</reference>
<keyword evidence="2" id="KW-0175">Coiled coil</keyword>
<evidence type="ECO:0000313" key="5">
    <source>
        <dbReference type="Proteomes" id="UP000012040"/>
    </source>
</evidence>
<dbReference type="PATRIC" id="fig|1184267.3.peg.2128"/>
<gene>
    <name evidence="4" type="ORF">A11Q_2103</name>
</gene>
<dbReference type="InterPro" id="IPR052016">
    <property type="entry name" value="Bact_Sigma-Reg"/>
</dbReference>
<dbReference type="SUPFAM" id="SSF81606">
    <property type="entry name" value="PP2C-like"/>
    <property type="match status" value="1"/>
</dbReference>
<evidence type="ECO:0000259" key="3">
    <source>
        <dbReference type="SMART" id="SM00331"/>
    </source>
</evidence>
<name>M4VSY4_9BACT</name>
<dbReference type="PANTHER" id="PTHR43156">
    <property type="entry name" value="STAGE II SPORULATION PROTEIN E-RELATED"/>
    <property type="match status" value="1"/>
</dbReference>
<dbReference type="OrthoDB" id="5290174at2"/>
<evidence type="ECO:0000313" key="4">
    <source>
        <dbReference type="EMBL" id="AGH96319.1"/>
    </source>
</evidence>
<evidence type="ECO:0000256" key="2">
    <source>
        <dbReference type="SAM" id="Coils"/>
    </source>
</evidence>
<dbReference type="Proteomes" id="UP000012040">
    <property type="component" value="Chromosome"/>
</dbReference>
<dbReference type="InterPro" id="IPR001932">
    <property type="entry name" value="PPM-type_phosphatase-like_dom"/>
</dbReference>
<dbReference type="SMART" id="SM00331">
    <property type="entry name" value="PP2C_SIG"/>
    <property type="match status" value="1"/>
</dbReference>
<dbReference type="InterPro" id="IPR036457">
    <property type="entry name" value="PPM-type-like_dom_sf"/>
</dbReference>
<dbReference type="HOGENOM" id="CLU_961942_0_0_7"/>
<dbReference type="Pfam" id="PF07228">
    <property type="entry name" value="SpoIIE"/>
    <property type="match status" value="1"/>
</dbReference>
<dbReference type="KEGG" id="bex:A11Q_2103"/>
<keyword evidence="5" id="KW-1185">Reference proteome</keyword>
<evidence type="ECO:0000256" key="1">
    <source>
        <dbReference type="ARBA" id="ARBA00022801"/>
    </source>
</evidence>
<dbReference type="PANTHER" id="PTHR43156:SF2">
    <property type="entry name" value="STAGE II SPORULATION PROTEIN E"/>
    <property type="match status" value="1"/>
</dbReference>
<feature type="domain" description="PPM-type phosphatase" evidence="3">
    <location>
        <begin position="70"/>
        <end position="280"/>
    </location>
</feature>